<protein>
    <submittedName>
        <fullName evidence="4">TrkA-N domain containing protein</fullName>
    </submittedName>
</protein>
<dbReference type="GO" id="GO:0006813">
    <property type="term" value="P:potassium ion transport"/>
    <property type="evidence" value="ECO:0007669"/>
    <property type="project" value="InterPro"/>
</dbReference>
<dbReference type="Gene3D" id="3.40.50.12370">
    <property type="match status" value="1"/>
</dbReference>
<comment type="caution">
    <text evidence="4">The sequence shown here is derived from an EMBL/GenBank/DDBJ whole genome shotgun (WGS) entry which is preliminary data.</text>
</comment>
<dbReference type="InterPro" id="IPR036291">
    <property type="entry name" value="NAD(P)-bd_dom_sf"/>
</dbReference>
<dbReference type="SUPFAM" id="SSF52402">
    <property type="entry name" value="Adenine nucleotide alpha hydrolases-like"/>
    <property type="match status" value="2"/>
</dbReference>
<evidence type="ECO:0000256" key="2">
    <source>
        <dbReference type="ARBA" id="ARBA00023065"/>
    </source>
</evidence>
<dbReference type="PROSITE" id="PS51201">
    <property type="entry name" value="RCK_N"/>
    <property type="match status" value="1"/>
</dbReference>
<sequence>MMGKRIIVGGGRIGREVAMQFPGSIIIEADPSAAERSSRIHDTRVVIGDGGDEKLLLDVGLDEADAFISLTDDDEVNYRSASIAKRYGVPKIVVRVEDPEHEERFRRLGVETVTFPAKMIANYIGDLLRSDGLDSNSIPFGKILVPLIGKVRAEKAFKEALLIASASNGKTVVEVISSDIMELRKKEAMAREVGVPLFNHLLEEGKLIEMLKSHLHEADCIIIDDEKIALIDRLLHRNVILQLMRSVSCPVLVARTCNYYRHILVLLDSSEVSERILIIALQIAHLFGSDLSVLVLEEMSPEFRERIKKRGEVENVDIIKLKVDGNAMIEAVKEVKSQKYDLIVIPWRGTGIIRSSMIRKIVNDASCSVLTVA</sequence>
<dbReference type="Gene3D" id="3.40.50.720">
    <property type="entry name" value="NAD(P)-binding Rossmann-like Domain"/>
    <property type="match status" value="1"/>
</dbReference>
<dbReference type="Proteomes" id="UP000185779">
    <property type="component" value="Unassembled WGS sequence"/>
</dbReference>
<dbReference type="InterPro" id="IPR003148">
    <property type="entry name" value="RCK_N"/>
</dbReference>
<dbReference type="Pfam" id="PF02254">
    <property type="entry name" value="TrkA_N"/>
    <property type="match status" value="1"/>
</dbReference>
<evidence type="ECO:0000313" key="5">
    <source>
        <dbReference type="Proteomes" id="UP000185779"/>
    </source>
</evidence>
<feature type="domain" description="RCK N-terminal" evidence="3">
    <location>
        <begin position="2"/>
        <end position="114"/>
    </location>
</feature>
<dbReference type="SUPFAM" id="SSF51735">
    <property type="entry name" value="NAD(P)-binding Rossmann-fold domains"/>
    <property type="match status" value="1"/>
</dbReference>
<evidence type="ECO:0000313" key="4">
    <source>
        <dbReference type="EMBL" id="OFV66376.1"/>
    </source>
</evidence>
<dbReference type="InterPro" id="IPR006016">
    <property type="entry name" value="UspA"/>
</dbReference>
<evidence type="ECO:0000259" key="3">
    <source>
        <dbReference type="PROSITE" id="PS51201"/>
    </source>
</evidence>
<accession>A0A1F2P6X7</accession>
<evidence type="ECO:0000256" key="1">
    <source>
        <dbReference type="ARBA" id="ARBA00022448"/>
    </source>
</evidence>
<keyword evidence="1" id="KW-0813">Transport</keyword>
<dbReference type="STRING" id="1839936.SBU_000918"/>
<dbReference type="AlphaFoldDB" id="A0A1F2P6X7"/>
<organism evidence="4 5">
    <name type="scientific">Candidatus Syntropharchaeum butanivorans</name>
    <dbReference type="NCBI Taxonomy" id="1839936"/>
    <lineage>
        <taxon>Archaea</taxon>
        <taxon>Methanobacteriati</taxon>
        <taxon>Methanobacteriota</taxon>
        <taxon>Stenosarchaea group</taxon>
        <taxon>Methanomicrobia</taxon>
        <taxon>Methanosarcinales</taxon>
        <taxon>ANME-2 cluster</taxon>
        <taxon>Candidatus Syntropharchaeum</taxon>
    </lineage>
</organism>
<dbReference type="EMBL" id="LYOR01000003">
    <property type="protein sequence ID" value="OFV66376.1"/>
    <property type="molecule type" value="Genomic_DNA"/>
</dbReference>
<dbReference type="PANTHER" id="PTHR43833:SF5">
    <property type="entry name" value="TRK SYSTEM POTASSIUM UPTAKE PROTEIN TRKA"/>
    <property type="match status" value="1"/>
</dbReference>
<gene>
    <name evidence="4" type="ORF">SBU_000918</name>
</gene>
<dbReference type="InterPro" id="IPR050721">
    <property type="entry name" value="Trk_Ktr_HKT_K-transport"/>
</dbReference>
<dbReference type="PANTHER" id="PTHR43833">
    <property type="entry name" value="POTASSIUM CHANNEL PROTEIN 2-RELATED-RELATED"/>
    <property type="match status" value="1"/>
</dbReference>
<dbReference type="CDD" id="cd00293">
    <property type="entry name" value="USP-like"/>
    <property type="match status" value="1"/>
</dbReference>
<keyword evidence="2" id="KW-0406">Ion transport</keyword>
<keyword evidence="5" id="KW-1185">Reference proteome</keyword>
<name>A0A1F2P6X7_9EURY</name>
<dbReference type="Pfam" id="PF00582">
    <property type="entry name" value="Usp"/>
    <property type="match status" value="1"/>
</dbReference>
<proteinExistence type="predicted"/>
<reference evidence="4" key="1">
    <citation type="submission" date="2016-05" db="EMBL/GenBank/DDBJ databases">
        <title>Microbial consortia oxidize butane by reversing methanogenesis.</title>
        <authorList>
            <person name="Laso-Perez R."/>
            <person name="Richter M."/>
            <person name="Wegener G."/>
            <person name="Musat F."/>
        </authorList>
    </citation>
    <scope>NUCLEOTIDE SEQUENCE [LARGE SCALE GENOMIC DNA]</scope>
    <source>
        <strain evidence="4">BOX1</strain>
    </source>
</reference>